<keyword evidence="1" id="KW-1133">Transmembrane helix</keyword>
<keyword evidence="3" id="KW-1185">Reference proteome</keyword>
<evidence type="ECO:0000313" key="3">
    <source>
        <dbReference type="Proteomes" id="UP000243494"/>
    </source>
</evidence>
<feature type="transmembrane region" description="Helical" evidence="1">
    <location>
        <begin position="12"/>
        <end position="29"/>
    </location>
</feature>
<keyword evidence="1" id="KW-0812">Transmembrane</keyword>
<gene>
    <name evidence="2" type="ORF">CHF27_004230</name>
</gene>
<name>A0A371IUY4_9FIRM</name>
<keyword evidence="1" id="KW-0472">Membrane</keyword>
<evidence type="ECO:0000256" key="1">
    <source>
        <dbReference type="SAM" id="Phobius"/>
    </source>
</evidence>
<dbReference type="EMBL" id="NOJZ02000004">
    <property type="protein sequence ID" value="RDY24297.1"/>
    <property type="molecule type" value="Genomic_DNA"/>
</dbReference>
<reference evidence="2 3" key="1">
    <citation type="journal article" date="2017" name="Genome Announc.">
        <title>Draft Genome Sequence of Romboutsia maritimum sp. nov. Strain CCRI-22766(T), Isolated from Coastal Estuarine Mud.</title>
        <authorList>
            <person name="Maheux A.F."/>
            <person name="Boudreau D.K."/>
            <person name="Berube E."/>
            <person name="Boissinot M."/>
            <person name="Raymond F."/>
            <person name="Brodeur S."/>
            <person name="Corbeil J."/>
            <person name="Brightwell G."/>
            <person name="Broda D."/>
            <person name="Omar R.F."/>
            <person name="Bergeron M.G."/>
        </authorList>
    </citation>
    <scope>NUCLEOTIDE SEQUENCE [LARGE SCALE GENOMIC DNA]</scope>
    <source>
        <strain evidence="2 3">CCRI-22766</strain>
    </source>
</reference>
<dbReference type="OrthoDB" id="2087626at2"/>
<sequence>MKIKGKRSFVNAILFLVLTMICIGAIIINGYNQRLVVSTILMLLISSLYFYWAFSTKGIEEEIKDYADERELLNAMKSGHTALKITNLICLVLMMSFLLIYSIFKIDLFLIVAITLCFVICLMFIILIACDSYYEKNN</sequence>
<proteinExistence type="predicted"/>
<evidence type="ECO:0000313" key="2">
    <source>
        <dbReference type="EMBL" id="RDY24297.1"/>
    </source>
</evidence>
<dbReference type="RefSeq" id="WP_095406101.1">
    <property type="nucleotide sequence ID" value="NZ_NOJZ02000004.1"/>
</dbReference>
<accession>A0A371IUY4</accession>
<feature type="transmembrane region" description="Helical" evidence="1">
    <location>
        <begin position="35"/>
        <end position="54"/>
    </location>
</feature>
<evidence type="ECO:0008006" key="4">
    <source>
        <dbReference type="Google" id="ProtNLM"/>
    </source>
</evidence>
<organism evidence="2 3">
    <name type="scientific">Romboutsia maritimum</name>
    <dbReference type="NCBI Taxonomy" id="2020948"/>
    <lineage>
        <taxon>Bacteria</taxon>
        <taxon>Bacillati</taxon>
        <taxon>Bacillota</taxon>
        <taxon>Clostridia</taxon>
        <taxon>Peptostreptococcales</taxon>
        <taxon>Peptostreptococcaceae</taxon>
        <taxon>Romboutsia</taxon>
    </lineage>
</organism>
<protein>
    <recommendedName>
        <fullName evidence="4">DUF2178 domain-containing protein</fullName>
    </recommendedName>
</protein>
<feature type="transmembrane region" description="Helical" evidence="1">
    <location>
        <begin position="85"/>
        <end position="104"/>
    </location>
</feature>
<dbReference type="AlphaFoldDB" id="A0A371IUY4"/>
<dbReference type="Proteomes" id="UP000243494">
    <property type="component" value="Unassembled WGS sequence"/>
</dbReference>
<comment type="caution">
    <text evidence="2">The sequence shown here is derived from an EMBL/GenBank/DDBJ whole genome shotgun (WGS) entry which is preliminary data.</text>
</comment>
<feature type="transmembrane region" description="Helical" evidence="1">
    <location>
        <begin position="110"/>
        <end position="134"/>
    </location>
</feature>